<protein>
    <submittedName>
        <fullName evidence="1">Uncharacterized protein</fullName>
    </submittedName>
</protein>
<dbReference type="EnsemblProtists" id="EOD10177">
    <property type="protein sequence ID" value="EOD10177"/>
    <property type="gene ID" value="EMIHUDRAFT_215818"/>
</dbReference>
<dbReference type="RefSeq" id="XP_005762606.1">
    <property type="nucleotide sequence ID" value="XM_005762549.1"/>
</dbReference>
<evidence type="ECO:0000313" key="1">
    <source>
        <dbReference type="EnsemblProtists" id="EOD10177"/>
    </source>
</evidence>
<dbReference type="KEGG" id="ehx:EMIHUDRAFT_215818"/>
<dbReference type="GeneID" id="17256400"/>
<name>A0A0D3IFZ2_EMIH1</name>
<reference evidence="1" key="2">
    <citation type="submission" date="2024-10" db="UniProtKB">
        <authorList>
            <consortium name="EnsemblProtists"/>
        </authorList>
    </citation>
    <scope>IDENTIFICATION</scope>
</reference>
<proteinExistence type="predicted"/>
<evidence type="ECO:0000313" key="2">
    <source>
        <dbReference type="Proteomes" id="UP000013827"/>
    </source>
</evidence>
<reference evidence="2" key="1">
    <citation type="journal article" date="2013" name="Nature">
        <title>Pan genome of the phytoplankton Emiliania underpins its global distribution.</title>
        <authorList>
            <person name="Read B.A."/>
            <person name="Kegel J."/>
            <person name="Klute M.J."/>
            <person name="Kuo A."/>
            <person name="Lefebvre S.C."/>
            <person name="Maumus F."/>
            <person name="Mayer C."/>
            <person name="Miller J."/>
            <person name="Monier A."/>
            <person name="Salamov A."/>
            <person name="Young J."/>
            <person name="Aguilar M."/>
            <person name="Claverie J.M."/>
            <person name="Frickenhaus S."/>
            <person name="Gonzalez K."/>
            <person name="Herman E.K."/>
            <person name="Lin Y.C."/>
            <person name="Napier J."/>
            <person name="Ogata H."/>
            <person name="Sarno A.F."/>
            <person name="Shmutz J."/>
            <person name="Schroeder D."/>
            <person name="de Vargas C."/>
            <person name="Verret F."/>
            <person name="von Dassow P."/>
            <person name="Valentin K."/>
            <person name="Van de Peer Y."/>
            <person name="Wheeler G."/>
            <person name="Dacks J.B."/>
            <person name="Delwiche C.F."/>
            <person name="Dyhrman S.T."/>
            <person name="Glockner G."/>
            <person name="John U."/>
            <person name="Richards T."/>
            <person name="Worden A.Z."/>
            <person name="Zhang X."/>
            <person name="Grigoriev I.V."/>
            <person name="Allen A.E."/>
            <person name="Bidle K."/>
            <person name="Borodovsky M."/>
            <person name="Bowler C."/>
            <person name="Brownlee C."/>
            <person name="Cock J.M."/>
            <person name="Elias M."/>
            <person name="Gladyshev V.N."/>
            <person name="Groth M."/>
            <person name="Guda C."/>
            <person name="Hadaegh A."/>
            <person name="Iglesias-Rodriguez M.D."/>
            <person name="Jenkins J."/>
            <person name="Jones B.M."/>
            <person name="Lawson T."/>
            <person name="Leese F."/>
            <person name="Lindquist E."/>
            <person name="Lobanov A."/>
            <person name="Lomsadze A."/>
            <person name="Malik S.B."/>
            <person name="Marsh M.E."/>
            <person name="Mackinder L."/>
            <person name="Mock T."/>
            <person name="Mueller-Roeber B."/>
            <person name="Pagarete A."/>
            <person name="Parker M."/>
            <person name="Probert I."/>
            <person name="Quesneville H."/>
            <person name="Raines C."/>
            <person name="Rensing S.A."/>
            <person name="Riano-Pachon D.M."/>
            <person name="Richier S."/>
            <person name="Rokitta S."/>
            <person name="Shiraiwa Y."/>
            <person name="Soanes D.M."/>
            <person name="van der Giezen M."/>
            <person name="Wahlund T.M."/>
            <person name="Williams B."/>
            <person name="Wilson W."/>
            <person name="Wolfe G."/>
            <person name="Wurch L.L."/>
        </authorList>
    </citation>
    <scope>NUCLEOTIDE SEQUENCE</scope>
</reference>
<sequence>MATTTGASAGGARKMMCGVDGNTFRRVLLARAAFRGVVFGGLLYLGATTLDRIKRLEDSNAAMALKLDTVNKEDVRVSVSRCDKIHAL</sequence>
<keyword evidence="2" id="KW-1185">Reference proteome</keyword>
<dbReference type="PaxDb" id="2903-EOD10177"/>
<dbReference type="Proteomes" id="UP000013827">
    <property type="component" value="Unassembled WGS sequence"/>
</dbReference>
<accession>A0A0D3IFZ2</accession>
<organism evidence="1 2">
    <name type="scientific">Emiliania huxleyi (strain CCMP1516)</name>
    <dbReference type="NCBI Taxonomy" id="280463"/>
    <lineage>
        <taxon>Eukaryota</taxon>
        <taxon>Haptista</taxon>
        <taxon>Haptophyta</taxon>
        <taxon>Prymnesiophyceae</taxon>
        <taxon>Isochrysidales</taxon>
        <taxon>Noelaerhabdaceae</taxon>
        <taxon>Emiliania</taxon>
    </lineage>
</organism>
<dbReference type="AlphaFoldDB" id="A0A0D3IFZ2"/>
<dbReference type="HOGENOM" id="CLU_2659730_0_0_1"/>